<keyword evidence="2" id="KW-0548">Nucleotidyltransferase</keyword>
<comment type="caution">
    <text evidence="7">The sequence shown here is derived from an EMBL/GenBank/DDBJ whole genome shotgun (WGS) entry which is preliminary data.</text>
</comment>
<dbReference type="PANTHER" id="PTHR41694:SF3">
    <property type="entry name" value="RNA-DIRECTED DNA POLYMERASE-RELATED"/>
    <property type="match status" value="1"/>
</dbReference>
<organism evidence="7 8">
    <name type="scientific">Elachura formosa</name>
    <name type="common">spotted wren-babbler</name>
    <dbReference type="NCBI Taxonomy" id="1463973"/>
    <lineage>
        <taxon>Eukaryota</taxon>
        <taxon>Metazoa</taxon>
        <taxon>Chordata</taxon>
        <taxon>Craniata</taxon>
        <taxon>Vertebrata</taxon>
        <taxon>Euteleostomi</taxon>
        <taxon>Archelosauria</taxon>
        <taxon>Archosauria</taxon>
        <taxon>Dinosauria</taxon>
        <taxon>Saurischia</taxon>
        <taxon>Theropoda</taxon>
        <taxon>Coelurosauria</taxon>
        <taxon>Aves</taxon>
        <taxon>Neognathae</taxon>
        <taxon>Neoaves</taxon>
        <taxon>Telluraves</taxon>
        <taxon>Australaves</taxon>
        <taxon>Passeriformes</taxon>
        <taxon>Elachuridae</taxon>
        <taxon>Elachura</taxon>
    </lineage>
</organism>
<keyword evidence="8" id="KW-1185">Reference proteome</keyword>
<evidence type="ECO:0000256" key="4">
    <source>
        <dbReference type="ARBA" id="ARBA00022759"/>
    </source>
</evidence>
<dbReference type="GO" id="GO:0016787">
    <property type="term" value="F:hydrolase activity"/>
    <property type="evidence" value="ECO:0007669"/>
    <property type="project" value="UniProtKB-KW"/>
</dbReference>
<dbReference type="PANTHER" id="PTHR41694">
    <property type="entry name" value="ENDOGENOUS RETROVIRUS GROUP K MEMBER POL PROTEIN"/>
    <property type="match status" value="1"/>
</dbReference>
<dbReference type="EMBL" id="WBNG01003073">
    <property type="protein sequence ID" value="NXD32007.1"/>
    <property type="molecule type" value="Genomic_DNA"/>
</dbReference>
<reference evidence="7" key="1">
    <citation type="submission" date="2019-09" db="EMBL/GenBank/DDBJ databases">
        <title>Bird 10,000 Genomes (B10K) Project - Family phase.</title>
        <authorList>
            <person name="Zhang G."/>
        </authorList>
    </citation>
    <scope>NUCLEOTIDE SEQUENCE</scope>
    <source>
        <strain evidence="7">B10K-IZCAS-20218</strain>
        <tissue evidence="7">Blood</tissue>
    </source>
</reference>
<proteinExistence type="predicted"/>
<name>A0A851UQB1_9PASS</name>
<evidence type="ECO:0000313" key="7">
    <source>
        <dbReference type="EMBL" id="NXD32007.1"/>
    </source>
</evidence>
<keyword evidence="5" id="KW-0378">Hydrolase</keyword>
<keyword evidence="1" id="KW-0808">Transferase</keyword>
<dbReference type="Proteomes" id="UP000623542">
    <property type="component" value="Unassembled WGS sequence"/>
</dbReference>
<evidence type="ECO:0000313" key="8">
    <source>
        <dbReference type="Proteomes" id="UP000623542"/>
    </source>
</evidence>
<evidence type="ECO:0000256" key="1">
    <source>
        <dbReference type="ARBA" id="ARBA00022679"/>
    </source>
</evidence>
<dbReference type="GO" id="GO:0035613">
    <property type="term" value="F:RNA stem-loop binding"/>
    <property type="evidence" value="ECO:0007669"/>
    <property type="project" value="TreeGrafter"/>
</dbReference>
<sequence>VKHITGIPHLSTGQALVEHANRIIKEYLCKQKTLTEEDRQNRPGKVLFTFNYLSLAADLEQSPIVNHNSSVKMQATPEILLKDKNPKTGLWEGP</sequence>
<dbReference type="InterPro" id="IPR012337">
    <property type="entry name" value="RNaseH-like_sf"/>
</dbReference>
<protein>
    <submittedName>
        <fullName evidence="7">IGEB protein</fullName>
    </submittedName>
</protein>
<accession>A0A851UQB1</accession>
<evidence type="ECO:0000256" key="6">
    <source>
        <dbReference type="ARBA" id="ARBA00022918"/>
    </source>
</evidence>
<dbReference type="GO" id="GO:0004519">
    <property type="term" value="F:endonuclease activity"/>
    <property type="evidence" value="ECO:0007669"/>
    <property type="project" value="UniProtKB-KW"/>
</dbReference>
<evidence type="ECO:0000256" key="2">
    <source>
        <dbReference type="ARBA" id="ARBA00022695"/>
    </source>
</evidence>
<dbReference type="GO" id="GO:0003964">
    <property type="term" value="F:RNA-directed DNA polymerase activity"/>
    <property type="evidence" value="ECO:0007669"/>
    <property type="project" value="UniProtKB-KW"/>
</dbReference>
<dbReference type="OrthoDB" id="9308938at2759"/>
<evidence type="ECO:0000256" key="3">
    <source>
        <dbReference type="ARBA" id="ARBA00022722"/>
    </source>
</evidence>
<feature type="non-terminal residue" evidence="7">
    <location>
        <position position="1"/>
    </location>
</feature>
<gene>
    <name evidence="7" type="primary">Iap_4</name>
    <name evidence="7" type="ORF">ELAFOR_R15228</name>
</gene>
<feature type="non-terminal residue" evidence="7">
    <location>
        <position position="94"/>
    </location>
</feature>
<keyword evidence="4" id="KW-0255">Endonuclease</keyword>
<dbReference type="SUPFAM" id="SSF53098">
    <property type="entry name" value="Ribonuclease H-like"/>
    <property type="match status" value="1"/>
</dbReference>
<dbReference type="AlphaFoldDB" id="A0A851UQB1"/>
<evidence type="ECO:0000256" key="5">
    <source>
        <dbReference type="ARBA" id="ARBA00022801"/>
    </source>
</evidence>
<keyword evidence="6" id="KW-0695">RNA-directed DNA polymerase</keyword>
<keyword evidence="3" id="KW-0540">Nuclease</keyword>